<evidence type="ECO:0000313" key="2">
    <source>
        <dbReference type="Proteomes" id="UP001168821"/>
    </source>
</evidence>
<comment type="caution">
    <text evidence="1">The sequence shown here is derived from an EMBL/GenBank/DDBJ whole genome shotgun (WGS) entry which is preliminary data.</text>
</comment>
<accession>A0AA38IUJ9</accession>
<keyword evidence="2" id="KW-1185">Reference proteome</keyword>
<dbReference type="AlphaFoldDB" id="A0AA38IUJ9"/>
<name>A0AA38IUJ9_9CUCU</name>
<dbReference type="Proteomes" id="UP001168821">
    <property type="component" value="Unassembled WGS sequence"/>
</dbReference>
<feature type="non-terminal residue" evidence="1">
    <location>
        <position position="1"/>
    </location>
</feature>
<evidence type="ECO:0000313" key="1">
    <source>
        <dbReference type="EMBL" id="KAJ3663450.1"/>
    </source>
</evidence>
<protein>
    <submittedName>
        <fullName evidence="1">Uncharacterized protein</fullName>
    </submittedName>
</protein>
<organism evidence="1 2">
    <name type="scientific">Zophobas morio</name>
    <dbReference type="NCBI Taxonomy" id="2755281"/>
    <lineage>
        <taxon>Eukaryota</taxon>
        <taxon>Metazoa</taxon>
        <taxon>Ecdysozoa</taxon>
        <taxon>Arthropoda</taxon>
        <taxon>Hexapoda</taxon>
        <taxon>Insecta</taxon>
        <taxon>Pterygota</taxon>
        <taxon>Neoptera</taxon>
        <taxon>Endopterygota</taxon>
        <taxon>Coleoptera</taxon>
        <taxon>Polyphaga</taxon>
        <taxon>Cucujiformia</taxon>
        <taxon>Tenebrionidae</taxon>
        <taxon>Zophobas</taxon>
    </lineage>
</organism>
<reference evidence="1" key="1">
    <citation type="journal article" date="2023" name="G3 (Bethesda)">
        <title>Whole genome assemblies of Zophobas morio and Tenebrio molitor.</title>
        <authorList>
            <person name="Kaur S."/>
            <person name="Stinson S.A."/>
            <person name="diCenzo G.C."/>
        </authorList>
    </citation>
    <scope>NUCLEOTIDE SEQUENCE</scope>
    <source>
        <strain evidence="1">QUZm001</strain>
    </source>
</reference>
<gene>
    <name evidence="1" type="ORF">Zmor_007709</name>
</gene>
<sequence length="46" mass="4948">SPPASSYSMQSVNSSDVSCCDAEITTVRTSEQREFVPEAGKLQILV</sequence>
<proteinExistence type="predicted"/>
<dbReference type="EMBL" id="JALNTZ010000002">
    <property type="protein sequence ID" value="KAJ3663450.1"/>
    <property type="molecule type" value="Genomic_DNA"/>
</dbReference>